<comment type="caution">
    <text evidence="1">The sequence shown here is derived from an EMBL/GenBank/DDBJ whole genome shotgun (WGS) entry which is preliminary data.</text>
</comment>
<name>A0ABT3CPV4_9BACT</name>
<dbReference type="RefSeq" id="WP_264136094.1">
    <property type="nucleotide sequence ID" value="NZ_JAOYOD010000001.1"/>
</dbReference>
<organism evidence="1 2">
    <name type="scientific">Reichenbachiella ulvae</name>
    <dbReference type="NCBI Taxonomy" id="2980104"/>
    <lineage>
        <taxon>Bacteria</taxon>
        <taxon>Pseudomonadati</taxon>
        <taxon>Bacteroidota</taxon>
        <taxon>Cytophagia</taxon>
        <taxon>Cytophagales</taxon>
        <taxon>Reichenbachiellaceae</taxon>
        <taxon>Reichenbachiella</taxon>
    </lineage>
</organism>
<dbReference type="EMBL" id="JAOYOD010000001">
    <property type="protein sequence ID" value="MCV9385303.1"/>
    <property type="molecule type" value="Genomic_DNA"/>
</dbReference>
<dbReference type="PANTHER" id="PTHR10188">
    <property type="entry name" value="L-ASPARAGINASE"/>
    <property type="match status" value="1"/>
</dbReference>
<evidence type="ECO:0000313" key="2">
    <source>
        <dbReference type="Proteomes" id="UP001300692"/>
    </source>
</evidence>
<keyword evidence="2" id="KW-1185">Reference proteome</keyword>
<dbReference type="PANTHER" id="PTHR10188:SF6">
    <property type="entry name" value="N(4)-(BETA-N-ACETYLGLUCOSAMINYL)-L-ASPARAGINASE"/>
    <property type="match status" value="1"/>
</dbReference>
<protein>
    <submittedName>
        <fullName evidence="1">Isoaspartyl peptidase/L-asparaginase</fullName>
    </submittedName>
</protein>
<dbReference type="Gene3D" id="3.60.20.30">
    <property type="entry name" value="(Glycosyl)asparaginase"/>
    <property type="match status" value="1"/>
</dbReference>
<proteinExistence type="predicted"/>
<dbReference type="InterPro" id="IPR000246">
    <property type="entry name" value="Peptidase_T2"/>
</dbReference>
<dbReference type="Proteomes" id="UP001300692">
    <property type="component" value="Unassembled WGS sequence"/>
</dbReference>
<accession>A0ABT3CPV4</accession>
<dbReference type="InterPro" id="IPR029055">
    <property type="entry name" value="Ntn_hydrolases_N"/>
</dbReference>
<sequence>MKNKYSLAIHGGAGTILKSSMSAEKEAAYKGVLESSLLAGEEILKNGGSSLDAVEASVIVLEDSDLFNAGKGSVFTADETHELEASIMCGRTLQAGAIGAATSIKNPVMASRKILDSSDYVYLSGQGADQFAKEQGCEMVPNSYFYSDFRYEQLQAARGSSRMKLDHSTDKKFGTVGAVALDQHGNLAAATSTGGLVNKKYGRLGDSSVIGSGVYANDATCAISCTGYGEFFLRGVVAHDISCLMEYKGLSLEEAAQLVINQKQVALGGEGGIIGVDHNGNCSLVFNSEGMYRGSINDMDPMPQVGIYGDMLS</sequence>
<dbReference type="CDD" id="cd04701">
    <property type="entry name" value="Asparaginase_2"/>
    <property type="match status" value="1"/>
</dbReference>
<dbReference type="SUPFAM" id="SSF56235">
    <property type="entry name" value="N-terminal nucleophile aminohydrolases (Ntn hydrolases)"/>
    <property type="match status" value="1"/>
</dbReference>
<dbReference type="Pfam" id="PF01112">
    <property type="entry name" value="Asparaginase_2"/>
    <property type="match status" value="1"/>
</dbReference>
<evidence type="ECO:0000313" key="1">
    <source>
        <dbReference type="EMBL" id="MCV9385303.1"/>
    </source>
</evidence>
<reference evidence="1 2" key="1">
    <citation type="submission" date="2022-10" db="EMBL/GenBank/DDBJ databases">
        <title>Comparative genomics and taxonomic characterization of three novel marine species of genus Reichenbachiella exhibiting antioxidant and polysaccharide degradation activities.</title>
        <authorList>
            <person name="Muhammad N."/>
            <person name="Lee Y.-J."/>
            <person name="Ko J."/>
            <person name="Kim S.-G."/>
        </authorList>
    </citation>
    <scope>NUCLEOTIDE SEQUENCE [LARGE SCALE GENOMIC DNA]</scope>
    <source>
        <strain evidence="1 2">ABR2-5</strain>
    </source>
</reference>
<gene>
    <name evidence="1" type="ORF">N7U62_01440</name>
</gene>